<proteinExistence type="inferred from homology"/>
<feature type="transmembrane region" description="Helical" evidence="7">
    <location>
        <begin position="33"/>
        <end position="53"/>
    </location>
</feature>
<evidence type="ECO:0000313" key="11">
    <source>
        <dbReference type="Proteomes" id="UP000218887"/>
    </source>
</evidence>
<dbReference type="InterPro" id="IPR023090">
    <property type="entry name" value="UPF0702_alpha/beta_dom_sf"/>
</dbReference>
<evidence type="ECO:0000313" key="10">
    <source>
        <dbReference type="EMBL" id="PAV29169.1"/>
    </source>
</evidence>
<name>A0A2A2IBR0_9BACI</name>
<evidence type="ECO:0000256" key="1">
    <source>
        <dbReference type="ARBA" id="ARBA00004651"/>
    </source>
</evidence>
<evidence type="ECO:0008006" key="12">
    <source>
        <dbReference type="Google" id="ProtNLM"/>
    </source>
</evidence>
<comment type="caution">
    <text evidence="10">The sequence shown here is derived from an EMBL/GenBank/DDBJ whole genome shotgun (WGS) entry which is preliminary data.</text>
</comment>
<dbReference type="InterPro" id="IPR048454">
    <property type="entry name" value="YetF_N"/>
</dbReference>
<evidence type="ECO:0000256" key="4">
    <source>
        <dbReference type="ARBA" id="ARBA00022692"/>
    </source>
</evidence>
<organism evidence="10 11">
    <name type="scientific">Virgibacillus profundi</name>
    <dbReference type="NCBI Taxonomy" id="2024555"/>
    <lineage>
        <taxon>Bacteria</taxon>
        <taxon>Bacillati</taxon>
        <taxon>Bacillota</taxon>
        <taxon>Bacilli</taxon>
        <taxon>Bacillales</taxon>
        <taxon>Bacillaceae</taxon>
        <taxon>Virgibacillus</taxon>
    </lineage>
</organism>
<dbReference type="Gene3D" id="3.30.240.20">
    <property type="entry name" value="bsu07140 like domains"/>
    <property type="match status" value="2"/>
</dbReference>
<accession>A0A2A2IBR0</accession>
<feature type="transmembrane region" description="Helical" evidence="7">
    <location>
        <begin position="6"/>
        <end position="26"/>
    </location>
</feature>
<feature type="domain" description="YetF C-terminal" evidence="8">
    <location>
        <begin position="81"/>
        <end position="215"/>
    </location>
</feature>
<evidence type="ECO:0000256" key="7">
    <source>
        <dbReference type="SAM" id="Phobius"/>
    </source>
</evidence>
<keyword evidence="3" id="KW-1003">Cell membrane</keyword>
<dbReference type="InterPro" id="IPR007353">
    <property type="entry name" value="DUF421"/>
</dbReference>
<comment type="similarity">
    <text evidence="2">Belongs to the UPF0702 family.</text>
</comment>
<dbReference type="GO" id="GO:0005886">
    <property type="term" value="C:plasma membrane"/>
    <property type="evidence" value="ECO:0007669"/>
    <property type="project" value="UniProtKB-SubCell"/>
</dbReference>
<evidence type="ECO:0000256" key="5">
    <source>
        <dbReference type="ARBA" id="ARBA00022989"/>
    </source>
</evidence>
<evidence type="ECO:0000256" key="2">
    <source>
        <dbReference type="ARBA" id="ARBA00006448"/>
    </source>
</evidence>
<dbReference type="RefSeq" id="WP_095655841.1">
    <property type="nucleotide sequence ID" value="NZ_NPOA01000008.1"/>
</dbReference>
<keyword evidence="11" id="KW-1185">Reference proteome</keyword>
<dbReference type="PANTHER" id="PTHR34582:SF5">
    <property type="entry name" value="UPF0702 TRANSMEMBRANE PROTEIN YETF"/>
    <property type="match status" value="1"/>
</dbReference>
<keyword evidence="6 7" id="KW-0472">Membrane</keyword>
<gene>
    <name evidence="10" type="ORF">CIL05_12285</name>
</gene>
<reference evidence="10 11" key="1">
    <citation type="submission" date="2017-08" db="EMBL/GenBank/DDBJ databases">
        <title>Virgibacillus indicus sp. nov. and Virgibacillus profoundi sp. nov, two moderately halophilic bacteria isolated from marine sediment by using the Microfluidic Streak Plate.</title>
        <authorList>
            <person name="Xu B."/>
            <person name="Hu B."/>
            <person name="Wang J."/>
            <person name="Zhu Y."/>
            <person name="Huang L."/>
            <person name="Du W."/>
            <person name="Huang Y."/>
        </authorList>
    </citation>
    <scope>NUCLEOTIDE SEQUENCE [LARGE SCALE GENOMIC DNA]</scope>
    <source>
        <strain evidence="10 11">IO3-P3-H5</strain>
    </source>
</reference>
<dbReference type="AlphaFoldDB" id="A0A2A2IBR0"/>
<sequence length="238" mass="27359">MSNYLPMLFETLFGFFTLFILTKILGKTQISQLTAFDFISALILGELVGNALFDEKAGIPEIAFVIILWGGLLYFTEIISQKFKGTRALLEGSPSIIIYNGKLIRDTMKKNKLDINQLQNLLRGKDVFSIQEVEYAVLETNGTVSVLKKSPFQTPNKSDMQIAPQHVALAITLINDGEIIYDNLIENNLTEEWLKDELRKQKYARIEDVFYAEYTKGKKLFVLPFVNRDHERYEDYHD</sequence>
<dbReference type="EMBL" id="NPOA01000008">
    <property type="protein sequence ID" value="PAV29169.1"/>
    <property type="molecule type" value="Genomic_DNA"/>
</dbReference>
<dbReference type="OrthoDB" id="1076133at2"/>
<feature type="transmembrane region" description="Helical" evidence="7">
    <location>
        <begin position="59"/>
        <end position="79"/>
    </location>
</feature>
<dbReference type="Proteomes" id="UP000218887">
    <property type="component" value="Unassembled WGS sequence"/>
</dbReference>
<evidence type="ECO:0000259" key="8">
    <source>
        <dbReference type="Pfam" id="PF04239"/>
    </source>
</evidence>
<protein>
    <recommendedName>
        <fullName evidence="12">DUF421 domain-containing protein</fullName>
    </recommendedName>
</protein>
<dbReference type="Pfam" id="PF20730">
    <property type="entry name" value="YetF_N"/>
    <property type="match status" value="1"/>
</dbReference>
<keyword evidence="4 7" id="KW-0812">Transmembrane</keyword>
<keyword evidence="5 7" id="KW-1133">Transmembrane helix</keyword>
<comment type="subcellular location">
    <subcellularLocation>
        <location evidence="1">Cell membrane</location>
        <topology evidence="1">Multi-pass membrane protein</topology>
    </subcellularLocation>
</comment>
<evidence type="ECO:0000256" key="6">
    <source>
        <dbReference type="ARBA" id="ARBA00023136"/>
    </source>
</evidence>
<evidence type="ECO:0000256" key="3">
    <source>
        <dbReference type="ARBA" id="ARBA00022475"/>
    </source>
</evidence>
<dbReference type="PANTHER" id="PTHR34582">
    <property type="entry name" value="UPF0702 TRANSMEMBRANE PROTEIN YCAP"/>
    <property type="match status" value="1"/>
</dbReference>
<dbReference type="Pfam" id="PF04239">
    <property type="entry name" value="DUF421"/>
    <property type="match status" value="1"/>
</dbReference>
<feature type="domain" description="YetF-like N-terminal transmembrane" evidence="9">
    <location>
        <begin position="4"/>
        <end position="79"/>
    </location>
</feature>
<evidence type="ECO:0000259" key="9">
    <source>
        <dbReference type="Pfam" id="PF20730"/>
    </source>
</evidence>